<reference evidence="2" key="2">
    <citation type="journal article" date="2015" name="Fish Shellfish Immunol.">
        <title>Early steps in the European eel (Anguilla anguilla)-Vibrio vulnificus interaction in the gills: Role of the RtxA13 toxin.</title>
        <authorList>
            <person name="Callol A."/>
            <person name="Pajuelo D."/>
            <person name="Ebbesson L."/>
            <person name="Teles M."/>
            <person name="MacKenzie S."/>
            <person name="Amaro C."/>
        </authorList>
    </citation>
    <scope>NUCLEOTIDE SEQUENCE</scope>
</reference>
<dbReference type="EMBL" id="GBXM01008802">
    <property type="protein sequence ID" value="JAH99775.1"/>
    <property type="molecule type" value="Transcribed_RNA"/>
</dbReference>
<dbReference type="AlphaFoldDB" id="A0A0E9XD88"/>
<sequence>MFSTMRTGLMGLRSQSCWRR</sequence>
<evidence type="ECO:0000256" key="1">
    <source>
        <dbReference type="SAM" id="MobiDB-lite"/>
    </source>
</evidence>
<name>A0A0E9XD88_ANGAN</name>
<feature type="region of interest" description="Disordered" evidence="1">
    <location>
        <begin position="1"/>
        <end position="20"/>
    </location>
</feature>
<evidence type="ECO:0000313" key="2">
    <source>
        <dbReference type="EMBL" id="JAH99775.1"/>
    </source>
</evidence>
<reference evidence="2" key="1">
    <citation type="submission" date="2014-11" db="EMBL/GenBank/DDBJ databases">
        <authorList>
            <person name="Amaro Gonzalez C."/>
        </authorList>
    </citation>
    <scope>NUCLEOTIDE SEQUENCE</scope>
</reference>
<accession>A0A0E9XD88</accession>
<protein>
    <submittedName>
        <fullName evidence="2">Uncharacterized protein</fullName>
    </submittedName>
</protein>
<proteinExistence type="predicted"/>
<organism evidence="2">
    <name type="scientific">Anguilla anguilla</name>
    <name type="common">European freshwater eel</name>
    <name type="synonym">Muraena anguilla</name>
    <dbReference type="NCBI Taxonomy" id="7936"/>
    <lineage>
        <taxon>Eukaryota</taxon>
        <taxon>Metazoa</taxon>
        <taxon>Chordata</taxon>
        <taxon>Craniata</taxon>
        <taxon>Vertebrata</taxon>
        <taxon>Euteleostomi</taxon>
        <taxon>Actinopterygii</taxon>
        <taxon>Neopterygii</taxon>
        <taxon>Teleostei</taxon>
        <taxon>Anguilliformes</taxon>
        <taxon>Anguillidae</taxon>
        <taxon>Anguilla</taxon>
    </lineage>
</organism>